<evidence type="ECO:0000313" key="2">
    <source>
        <dbReference type="Proteomes" id="UP000253426"/>
    </source>
</evidence>
<dbReference type="SUPFAM" id="SSF48403">
    <property type="entry name" value="Ankyrin repeat"/>
    <property type="match status" value="1"/>
</dbReference>
<dbReference type="AlphaFoldDB" id="A0A366HG80"/>
<dbReference type="Gene3D" id="1.25.40.20">
    <property type="entry name" value="Ankyrin repeat-containing domain"/>
    <property type="match status" value="1"/>
</dbReference>
<evidence type="ECO:0000313" key="1">
    <source>
        <dbReference type="EMBL" id="RBP41518.1"/>
    </source>
</evidence>
<dbReference type="OrthoDB" id="671583at2"/>
<dbReference type="Proteomes" id="UP000253426">
    <property type="component" value="Unassembled WGS sequence"/>
</dbReference>
<gene>
    <name evidence="1" type="ORF">DES53_107351</name>
</gene>
<dbReference type="RefSeq" id="WP_113960141.1">
    <property type="nucleotide sequence ID" value="NZ_QNRR01000007.1"/>
</dbReference>
<sequence length="743" mass="84214">MNSQEDNRSIPELLQDLAKATTERPEGIVDWMHYGFRLRCAGMWDPAVRYGTLDRLEELALSLSGNVMVQLTPLFEQRAWMAGRHGLCTLADLLWPRISPTAQGNFLAGAAHLLEGDALSVPINDSSGIPSTEKEAEALSTWIPRRLPTVRLEAPAAAEIGACAIIAKHNSLLQCLLSRDDLPEGPVPRFSGYRDQLRFEEQLSQQSTCVLDVLLEAAVRCVRSEAVQLLLERGANPNVPCWILERNFNEWHSALSYAIKEGREKHEEEADKIIGLLLSHGATPQGLDCAGRNLPLMLAIQQRDWTLSDLLLDLGATFEGGQPYGENGYGHKGKVISEVHLTMGYSKEDLQWVEQKLSPLIPLVKPWEIPLFLQGDGQGGHIITFLHGLASDQHITELRKYEARGLGTVLTPVLLLNLINGGCYEALQHLLRDNPNLRRIMFRIRRRDPDFATQGNELMRCVPEHDGSNALLGFHPCEETALTLADGTRLHAWLDCVAPPAHSHGPISPGCFWLQTISADHRRRGKHVETLRTRRIWRAVKVPKNDYQLEDFIPLVKEVNGTFFLLGITLRSLPYGQELPEVWKESIALWKNGVAIHLIREQFVERMTAQMSMNVDAPQPVLSEKELKAYPPEFWPYLLRLSDGTIGMTPDSCRLKPGMLDLYDVWARQNKPDKNRPIDPRLLAWRMWPQIPIELRPFFHFDELFQKPSVRHDARNAYEEEMIRAAVQWNNEWMMQSLKDADL</sequence>
<comment type="caution">
    <text evidence="1">The sequence shown here is derived from an EMBL/GenBank/DDBJ whole genome shotgun (WGS) entry which is preliminary data.</text>
</comment>
<name>A0A366HG80_9BACT</name>
<proteinExistence type="predicted"/>
<reference evidence="1 2" key="1">
    <citation type="submission" date="2018-06" db="EMBL/GenBank/DDBJ databases">
        <title>Genomic Encyclopedia of Type Strains, Phase IV (KMG-IV): sequencing the most valuable type-strain genomes for metagenomic binning, comparative biology and taxonomic classification.</title>
        <authorList>
            <person name="Goeker M."/>
        </authorList>
    </citation>
    <scope>NUCLEOTIDE SEQUENCE [LARGE SCALE GENOMIC DNA]</scope>
    <source>
        <strain evidence="1 2">DSM 25532</strain>
    </source>
</reference>
<protein>
    <submittedName>
        <fullName evidence="1">Uncharacterized protein</fullName>
    </submittedName>
</protein>
<organism evidence="1 2">
    <name type="scientific">Roseimicrobium gellanilyticum</name>
    <dbReference type="NCBI Taxonomy" id="748857"/>
    <lineage>
        <taxon>Bacteria</taxon>
        <taxon>Pseudomonadati</taxon>
        <taxon>Verrucomicrobiota</taxon>
        <taxon>Verrucomicrobiia</taxon>
        <taxon>Verrucomicrobiales</taxon>
        <taxon>Verrucomicrobiaceae</taxon>
        <taxon>Roseimicrobium</taxon>
    </lineage>
</organism>
<dbReference type="EMBL" id="QNRR01000007">
    <property type="protein sequence ID" value="RBP41518.1"/>
    <property type="molecule type" value="Genomic_DNA"/>
</dbReference>
<accession>A0A366HG80</accession>
<dbReference type="InterPro" id="IPR036770">
    <property type="entry name" value="Ankyrin_rpt-contain_sf"/>
</dbReference>
<keyword evidence="2" id="KW-1185">Reference proteome</keyword>